<keyword evidence="2" id="KW-1185">Reference proteome</keyword>
<organism evidence="1 2">
    <name type="scientific">Ensete ventricosum</name>
    <name type="common">Abyssinian banana</name>
    <name type="synonym">Musa ensete</name>
    <dbReference type="NCBI Taxonomy" id="4639"/>
    <lineage>
        <taxon>Eukaryota</taxon>
        <taxon>Viridiplantae</taxon>
        <taxon>Streptophyta</taxon>
        <taxon>Embryophyta</taxon>
        <taxon>Tracheophyta</taxon>
        <taxon>Spermatophyta</taxon>
        <taxon>Magnoliopsida</taxon>
        <taxon>Liliopsida</taxon>
        <taxon>Zingiberales</taxon>
        <taxon>Musaceae</taxon>
        <taxon>Ensete</taxon>
    </lineage>
</organism>
<protein>
    <recommendedName>
        <fullName evidence="3">PARP-type domain-containing protein</fullName>
    </recommendedName>
</protein>
<gene>
    <name evidence="1" type="ORF">OPV22_006796</name>
</gene>
<dbReference type="AlphaFoldDB" id="A0AAV8RRX1"/>
<evidence type="ECO:0000313" key="2">
    <source>
        <dbReference type="Proteomes" id="UP001222027"/>
    </source>
</evidence>
<proteinExistence type="predicted"/>
<accession>A0AAV8RRX1</accession>
<name>A0AAV8RRX1_ENSVE</name>
<reference evidence="1 2" key="1">
    <citation type="submission" date="2022-12" db="EMBL/GenBank/DDBJ databases">
        <title>Chromosome-scale assembly of the Ensete ventricosum genome.</title>
        <authorList>
            <person name="Dussert Y."/>
            <person name="Stocks J."/>
            <person name="Wendawek A."/>
            <person name="Woldeyes F."/>
            <person name="Nichols R.A."/>
            <person name="Borrell J.S."/>
        </authorList>
    </citation>
    <scope>NUCLEOTIDE SEQUENCE [LARGE SCALE GENOMIC DNA]</scope>
    <source>
        <strain evidence="2">cv. Maze</strain>
        <tissue evidence="1">Seeds</tissue>
    </source>
</reference>
<sequence>MLMVPMIESGIWCSTDIARLFLQQSAPPFWLLHWECMKRKENIAADHHKQAYPHLLGVRSDQFSSPPLDAGHKHRADDLHACAKLLNRAF</sequence>
<dbReference type="Proteomes" id="UP001222027">
    <property type="component" value="Unassembled WGS sequence"/>
</dbReference>
<evidence type="ECO:0008006" key="3">
    <source>
        <dbReference type="Google" id="ProtNLM"/>
    </source>
</evidence>
<comment type="caution">
    <text evidence="1">The sequence shown here is derived from an EMBL/GenBank/DDBJ whole genome shotgun (WGS) entry which is preliminary data.</text>
</comment>
<dbReference type="EMBL" id="JAQQAF010000002">
    <property type="protein sequence ID" value="KAJ8505910.1"/>
    <property type="molecule type" value="Genomic_DNA"/>
</dbReference>
<evidence type="ECO:0000313" key="1">
    <source>
        <dbReference type="EMBL" id="KAJ8505910.1"/>
    </source>
</evidence>